<organism evidence="2 3">
    <name type="scientific">Nesidiocoris tenuis</name>
    <dbReference type="NCBI Taxonomy" id="355587"/>
    <lineage>
        <taxon>Eukaryota</taxon>
        <taxon>Metazoa</taxon>
        <taxon>Ecdysozoa</taxon>
        <taxon>Arthropoda</taxon>
        <taxon>Hexapoda</taxon>
        <taxon>Insecta</taxon>
        <taxon>Pterygota</taxon>
        <taxon>Neoptera</taxon>
        <taxon>Paraneoptera</taxon>
        <taxon>Hemiptera</taxon>
        <taxon>Heteroptera</taxon>
        <taxon>Panheteroptera</taxon>
        <taxon>Cimicomorpha</taxon>
        <taxon>Miridae</taxon>
        <taxon>Dicyphina</taxon>
        <taxon>Nesidiocoris</taxon>
    </lineage>
</organism>
<dbReference type="GO" id="GO:0035615">
    <property type="term" value="F:clathrin adaptor activity"/>
    <property type="evidence" value="ECO:0007669"/>
    <property type="project" value="TreeGrafter"/>
</dbReference>
<dbReference type="InterPro" id="IPR030224">
    <property type="entry name" value="Sla2_fam"/>
</dbReference>
<dbReference type="OrthoDB" id="8178130at2759"/>
<dbReference type="PANTHER" id="PTHR10407">
    <property type="entry name" value="HUNTINGTIN INTERACTING PROTEIN 1"/>
    <property type="match status" value="1"/>
</dbReference>
<dbReference type="GO" id="GO:0030864">
    <property type="term" value="C:cortical actin cytoskeleton"/>
    <property type="evidence" value="ECO:0007669"/>
    <property type="project" value="TreeGrafter"/>
</dbReference>
<protein>
    <recommendedName>
        <fullName evidence="1">AP180 N-terminal homology (ANTH) domain-containing protein</fullName>
    </recommendedName>
</protein>
<evidence type="ECO:0000259" key="1">
    <source>
        <dbReference type="Pfam" id="PF07651"/>
    </source>
</evidence>
<dbReference type="GO" id="GO:0006897">
    <property type="term" value="P:endocytosis"/>
    <property type="evidence" value="ECO:0007669"/>
    <property type="project" value="InterPro"/>
</dbReference>
<proteinExistence type="predicted"/>
<dbReference type="GO" id="GO:0048268">
    <property type="term" value="P:clathrin coat assembly"/>
    <property type="evidence" value="ECO:0007669"/>
    <property type="project" value="TreeGrafter"/>
</dbReference>
<dbReference type="GO" id="GO:0007015">
    <property type="term" value="P:actin filament organization"/>
    <property type="evidence" value="ECO:0007669"/>
    <property type="project" value="TreeGrafter"/>
</dbReference>
<dbReference type="InterPro" id="IPR011417">
    <property type="entry name" value="ANTH_dom"/>
</dbReference>
<dbReference type="Pfam" id="PF07651">
    <property type="entry name" value="ANTH"/>
    <property type="match status" value="1"/>
</dbReference>
<dbReference type="SUPFAM" id="SSF109885">
    <property type="entry name" value="I/LWEQ domain"/>
    <property type="match status" value="1"/>
</dbReference>
<dbReference type="GO" id="GO:0080025">
    <property type="term" value="F:phosphatidylinositol-3,5-bisphosphate binding"/>
    <property type="evidence" value="ECO:0007669"/>
    <property type="project" value="TreeGrafter"/>
</dbReference>
<feature type="non-terminal residue" evidence="2">
    <location>
        <position position="549"/>
    </location>
</feature>
<dbReference type="GO" id="GO:0051015">
    <property type="term" value="F:actin filament binding"/>
    <property type="evidence" value="ECO:0007669"/>
    <property type="project" value="TreeGrafter"/>
</dbReference>
<sequence length="549" mass="61620">MSRSNSMTNCGQCRLAPLIPMIQDSNQLYDCCVKLMFKLHASLPPDLLSGHRARFLDQFNKLRSFYISASILQYFKTLIQIPSLPEKADVDKQLTNLKSLEADANEKAKLQELALELATLQASADAATEQNQGKYSNNRKTWFAMPYTRWTTLLFHRPPVLSEMLSHSRKADTGVKLEVNEKILDSCTGLMHAIRILVQKSRILQAEIVAQGKDSIVYKKPNTGKLSEPGKGSRTPFDFTGEKLVKHILNGIFSNLRPAEDKIQNGAVLSINQIIQSRQNHGCNLSGWGEDKTRMPRFGAVALAGRLRRRYRRMGVAVALDFERCHFQGAHSKSVNVHGWGWISWNGRVGFRVNFDSLRKGGGARLAQLRLSSKGRLQDTSILAKRSCDENDGNSMINENYQHDAQFSRIDYSFGLIRFPWLLRSFHQSPTLQIPAVISWIVSRHPMNMRTFSHASNSPLITLKWLGGMVQFLPTAVGDTQNRTILGGGNVSVSCPRTARIRASGRTNFKAWRRAKQNRELFGLTGPAVTEPTAFPPGDIDVSIKITER</sequence>
<name>A0A6H5GB52_9HEMI</name>
<accession>A0A6H5GB52</accession>
<dbReference type="InterPro" id="IPR035964">
    <property type="entry name" value="I/LWEQ_dom_sf"/>
</dbReference>
<keyword evidence="3" id="KW-1185">Reference proteome</keyword>
<dbReference type="EMBL" id="CADCXU010009068">
    <property type="protein sequence ID" value="CAA9999883.1"/>
    <property type="molecule type" value="Genomic_DNA"/>
</dbReference>
<dbReference type="GO" id="GO:0043325">
    <property type="term" value="F:phosphatidylinositol-3,4-bisphosphate binding"/>
    <property type="evidence" value="ECO:0007669"/>
    <property type="project" value="TreeGrafter"/>
</dbReference>
<evidence type="ECO:0000313" key="2">
    <source>
        <dbReference type="EMBL" id="CAA9999883.1"/>
    </source>
</evidence>
<dbReference type="PANTHER" id="PTHR10407:SF15">
    <property type="entry name" value="HUNTINGTIN INTERACTING PROTEIN 1"/>
    <property type="match status" value="1"/>
</dbReference>
<dbReference type="Proteomes" id="UP000479000">
    <property type="component" value="Unassembled WGS sequence"/>
</dbReference>
<reference evidence="2 3" key="1">
    <citation type="submission" date="2020-02" db="EMBL/GenBank/DDBJ databases">
        <authorList>
            <person name="Ferguson B K."/>
        </authorList>
    </citation>
    <scope>NUCLEOTIDE SEQUENCE [LARGE SCALE GENOMIC DNA]</scope>
</reference>
<gene>
    <name evidence="2" type="ORF">NTEN_LOCUS6110</name>
</gene>
<dbReference type="GO" id="GO:0030136">
    <property type="term" value="C:clathrin-coated vesicle"/>
    <property type="evidence" value="ECO:0007669"/>
    <property type="project" value="TreeGrafter"/>
</dbReference>
<dbReference type="GO" id="GO:0032051">
    <property type="term" value="F:clathrin light chain binding"/>
    <property type="evidence" value="ECO:0007669"/>
    <property type="project" value="TreeGrafter"/>
</dbReference>
<dbReference type="AlphaFoldDB" id="A0A6H5GB52"/>
<feature type="domain" description="AP180 N-terminal homology (ANTH)" evidence="1">
    <location>
        <begin position="4"/>
        <end position="89"/>
    </location>
</feature>
<evidence type="ECO:0000313" key="3">
    <source>
        <dbReference type="Proteomes" id="UP000479000"/>
    </source>
</evidence>
<dbReference type="Gene3D" id="1.20.1410.10">
    <property type="entry name" value="I/LWEQ domain"/>
    <property type="match status" value="1"/>
</dbReference>